<dbReference type="Proteomes" id="UP000093514">
    <property type="component" value="Unassembled WGS sequence"/>
</dbReference>
<dbReference type="EMBL" id="LWDV01000008">
    <property type="protein sequence ID" value="OCL27387.1"/>
    <property type="molecule type" value="Genomic_DNA"/>
</dbReference>
<evidence type="ECO:0000313" key="1">
    <source>
        <dbReference type="EMBL" id="OCL27387.1"/>
    </source>
</evidence>
<comment type="caution">
    <text evidence="1">The sequence shown here is derived from an EMBL/GenBank/DDBJ whole genome shotgun (WGS) entry which is preliminary data.</text>
</comment>
<proteinExistence type="predicted"/>
<keyword evidence="2" id="KW-1185">Reference proteome</keyword>
<accession>A0A1C0AAS0</accession>
<gene>
    <name evidence="1" type="ORF">U472_07980</name>
</gene>
<sequence length="94" mass="11216">MVIIINAVIKERDEWNTYPAFKEFNKQIRGICLKKKRKIVSILIELILVISVASYIIDRSYLLYTIPFLLVIVIIRWRKPIDTLVSYEEYNQNI</sequence>
<protein>
    <submittedName>
        <fullName evidence="1">Uncharacterized protein</fullName>
    </submittedName>
</protein>
<name>A0A1C0AAS0_9FIRM</name>
<dbReference type="RefSeq" id="WP_068717214.1">
    <property type="nucleotide sequence ID" value="NZ_LWDV01000008.1"/>
</dbReference>
<reference evidence="1 2" key="2">
    <citation type="submission" date="2016-08" db="EMBL/GenBank/DDBJ databases">
        <title>Orenia metallireducens sp. nov. strain Z6, a Novel Metal-reducing Firmicute from the Deep Subsurface.</title>
        <authorList>
            <person name="Maxim B.I."/>
            <person name="Kenneth K."/>
            <person name="Flynn T.M."/>
            <person name="Oloughlin E.J."/>
            <person name="Locke R.A."/>
            <person name="Weber J.R."/>
            <person name="Egan S.M."/>
            <person name="Mackie R.I."/>
            <person name="Cann I.K."/>
        </authorList>
    </citation>
    <scope>NUCLEOTIDE SEQUENCE [LARGE SCALE GENOMIC DNA]</scope>
    <source>
        <strain evidence="1 2">Z6</strain>
    </source>
</reference>
<dbReference type="AlphaFoldDB" id="A0A1C0AAS0"/>
<reference evidence="2" key="1">
    <citation type="submission" date="2016-07" db="EMBL/GenBank/DDBJ databases">
        <authorList>
            <person name="Florea S."/>
            <person name="Webb J.S."/>
            <person name="Jaromczyk J."/>
            <person name="Schardl C.L."/>
        </authorList>
    </citation>
    <scope>NUCLEOTIDE SEQUENCE [LARGE SCALE GENOMIC DNA]</scope>
    <source>
        <strain evidence="2">Z6</strain>
    </source>
</reference>
<organism evidence="1 2">
    <name type="scientific">Orenia metallireducens</name>
    <dbReference type="NCBI Taxonomy" id="1413210"/>
    <lineage>
        <taxon>Bacteria</taxon>
        <taxon>Bacillati</taxon>
        <taxon>Bacillota</taxon>
        <taxon>Clostridia</taxon>
        <taxon>Halanaerobiales</taxon>
        <taxon>Halobacteroidaceae</taxon>
        <taxon>Orenia</taxon>
    </lineage>
</organism>
<evidence type="ECO:0000313" key="2">
    <source>
        <dbReference type="Proteomes" id="UP000093514"/>
    </source>
</evidence>